<dbReference type="Pfam" id="PF07238">
    <property type="entry name" value="PilZ"/>
    <property type="match status" value="2"/>
</dbReference>
<sequence>MLRRLFTKNAPEDQRVHYRRIPGKSAAMGVKLICANGAPVSGALIDLSAGGVAIEFDEDLTQELEIGSERELIFSSLTVKSVRALGIVRMVPNERTPKRFGFEFTDGAALFQQLDDSFYKYFNRRQFRRAKPALGEKVYAEFGWGNILQTVDIYDLSRGGASFYVPHDLAAQLELDMPVELVLRVPKTDFTLVHYAIVRHVTQDSRGFRVGVSMEVVTEGENKRNVRKGVAAYSDYLQARIAEMDRYNSAYH</sequence>
<accession>A0A518EN42</accession>
<dbReference type="OrthoDB" id="6746848at2"/>
<keyword evidence="3" id="KW-1185">Reference proteome</keyword>
<dbReference type="RefSeq" id="WP_145194900.1">
    <property type="nucleotide sequence ID" value="NZ_CP036434.1"/>
</dbReference>
<dbReference type="EMBL" id="CP036434">
    <property type="protein sequence ID" value="QDV05499.1"/>
    <property type="molecule type" value="Genomic_DNA"/>
</dbReference>
<organism evidence="2 3">
    <name type="scientific">Saltatorellus ferox</name>
    <dbReference type="NCBI Taxonomy" id="2528018"/>
    <lineage>
        <taxon>Bacteria</taxon>
        <taxon>Pseudomonadati</taxon>
        <taxon>Planctomycetota</taxon>
        <taxon>Planctomycetia</taxon>
        <taxon>Planctomycetia incertae sedis</taxon>
        <taxon>Saltatorellus</taxon>
    </lineage>
</organism>
<keyword evidence="2" id="KW-0282">Flagellum</keyword>
<dbReference type="AlphaFoldDB" id="A0A518EN42"/>
<evidence type="ECO:0000313" key="3">
    <source>
        <dbReference type="Proteomes" id="UP000320390"/>
    </source>
</evidence>
<protein>
    <submittedName>
        <fullName evidence="2">Flagellar brake protein YcgR</fullName>
    </submittedName>
</protein>
<feature type="domain" description="PilZ" evidence="1">
    <location>
        <begin position="123"/>
        <end position="223"/>
    </location>
</feature>
<keyword evidence="2" id="KW-0966">Cell projection</keyword>
<dbReference type="SUPFAM" id="SSF141371">
    <property type="entry name" value="PilZ domain-like"/>
    <property type="match status" value="1"/>
</dbReference>
<dbReference type="InterPro" id="IPR009875">
    <property type="entry name" value="PilZ_domain"/>
</dbReference>
<evidence type="ECO:0000259" key="1">
    <source>
        <dbReference type="Pfam" id="PF07238"/>
    </source>
</evidence>
<proteinExistence type="predicted"/>
<name>A0A518EN42_9BACT</name>
<feature type="domain" description="PilZ" evidence="1">
    <location>
        <begin position="19"/>
        <end position="107"/>
    </location>
</feature>
<keyword evidence="2" id="KW-0969">Cilium</keyword>
<reference evidence="2 3" key="1">
    <citation type="submission" date="2019-02" db="EMBL/GenBank/DDBJ databases">
        <title>Deep-cultivation of Planctomycetes and their phenomic and genomic characterization uncovers novel biology.</title>
        <authorList>
            <person name="Wiegand S."/>
            <person name="Jogler M."/>
            <person name="Boedeker C."/>
            <person name="Pinto D."/>
            <person name="Vollmers J."/>
            <person name="Rivas-Marin E."/>
            <person name="Kohn T."/>
            <person name="Peeters S.H."/>
            <person name="Heuer A."/>
            <person name="Rast P."/>
            <person name="Oberbeckmann S."/>
            <person name="Bunk B."/>
            <person name="Jeske O."/>
            <person name="Meyerdierks A."/>
            <person name="Storesund J.E."/>
            <person name="Kallscheuer N."/>
            <person name="Luecker S."/>
            <person name="Lage O.M."/>
            <person name="Pohl T."/>
            <person name="Merkel B.J."/>
            <person name="Hornburger P."/>
            <person name="Mueller R.-W."/>
            <person name="Bruemmer F."/>
            <person name="Labrenz M."/>
            <person name="Spormann A.M."/>
            <person name="Op den Camp H."/>
            <person name="Overmann J."/>
            <person name="Amann R."/>
            <person name="Jetten M.S.M."/>
            <person name="Mascher T."/>
            <person name="Medema M.H."/>
            <person name="Devos D.P."/>
            <person name="Kaster A.-K."/>
            <person name="Ovreas L."/>
            <person name="Rohde M."/>
            <person name="Galperin M.Y."/>
            <person name="Jogler C."/>
        </authorList>
    </citation>
    <scope>NUCLEOTIDE SEQUENCE [LARGE SCALE GENOMIC DNA]</scope>
    <source>
        <strain evidence="2 3">Poly30</strain>
    </source>
</reference>
<evidence type="ECO:0000313" key="2">
    <source>
        <dbReference type="EMBL" id="QDV05499.1"/>
    </source>
</evidence>
<dbReference type="GO" id="GO:0035438">
    <property type="term" value="F:cyclic-di-GMP binding"/>
    <property type="evidence" value="ECO:0007669"/>
    <property type="project" value="InterPro"/>
</dbReference>
<gene>
    <name evidence="2" type="primary">ycgR_2</name>
    <name evidence="2" type="ORF">Poly30_09970</name>
</gene>
<dbReference type="Gene3D" id="2.40.10.220">
    <property type="entry name" value="predicted glycosyltransferase like domains"/>
    <property type="match status" value="2"/>
</dbReference>
<dbReference type="Proteomes" id="UP000320390">
    <property type="component" value="Chromosome"/>
</dbReference>